<dbReference type="PANTHER" id="PTHR33169:SF25">
    <property type="entry name" value="DNA-BINDING PROTEIN YIZB-RELATED"/>
    <property type="match status" value="1"/>
</dbReference>
<accession>A0A517R7Z1</accession>
<dbReference type="KEGG" id="gaz:Pan241w_00620"/>
<dbReference type="Proteomes" id="UP000317171">
    <property type="component" value="Chromosome"/>
</dbReference>
<dbReference type="RefSeq" id="WP_145209244.1">
    <property type="nucleotide sequence ID" value="NZ_CP036269.1"/>
</dbReference>
<organism evidence="2 3">
    <name type="scientific">Gimesia alba</name>
    <dbReference type="NCBI Taxonomy" id="2527973"/>
    <lineage>
        <taxon>Bacteria</taxon>
        <taxon>Pseudomonadati</taxon>
        <taxon>Planctomycetota</taxon>
        <taxon>Planctomycetia</taxon>
        <taxon>Planctomycetales</taxon>
        <taxon>Planctomycetaceae</taxon>
        <taxon>Gimesia</taxon>
    </lineage>
</organism>
<dbReference type="AlphaFoldDB" id="A0A517R7Z1"/>
<protein>
    <submittedName>
        <fullName evidence="2">Lineage-specific thermal regulator protein</fullName>
    </submittedName>
</protein>
<dbReference type="InterPro" id="IPR005149">
    <property type="entry name" value="Tscrpt_reg_PadR_N"/>
</dbReference>
<dbReference type="PANTHER" id="PTHR33169">
    <property type="entry name" value="PADR-FAMILY TRANSCRIPTIONAL REGULATOR"/>
    <property type="match status" value="1"/>
</dbReference>
<gene>
    <name evidence="2" type="ORF">Pan241w_00620</name>
</gene>
<dbReference type="InterPro" id="IPR036388">
    <property type="entry name" value="WH-like_DNA-bd_sf"/>
</dbReference>
<dbReference type="InterPro" id="IPR036390">
    <property type="entry name" value="WH_DNA-bd_sf"/>
</dbReference>
<evidence type="ECO:0000259" key="1">
    <source>
        <dbReference type="Pfam" id="PF03551"/>
    </source>
</evidence>
<dbReference type="EMBL" id="CP036269">
    <property type="protein sequence ID" value="QDT40009.1"/>
    <property type="molecule type" value="Genomic_DNA"/>
</dbReference>
<sequence>MRVERELMRGAGPVAVLKLLEEGAKYGYELVEALSTQTGGVLDMGQSTLYPLLYNLQSQGLIRPSWQESESGRKRKYYSLTAKGKKRLASDTAQWLAVATAMQSLGILPEALPQLRGGEA</sequence>
<dbReference type="Pfam" id="PF03551">
    <property type="entry name" value="PadR"/>
    <property type="match status" value="1"/>
</dbReference>
<dbReference type="OrthoDB" id="9808017at2"/>
<evidence type="ECO:0000313" key="2">
    <source>
        <dbReference type="EMBL" id="QDT40009.1"/>
    </source>
</evidence>
<feature type="domain" description="Transcription regulator PadR N-terminal" evidence="1">
    <location>
        <begin position="16"/>
        <end position="89"/>
    </location>
</feature>
<proteinExistence type="predicted"/>
<name>A0A517R7Z1_9PLAN</name>
<dbReference type="SUPFAM" id="SSF46785">
    <property type="entry name" value="Winged helix' DNA-binding domain"/>
    <property type="match status" value="1"/>
</dbReference>
<evidence type="ECO:0000313" key="3">
    <source>
        <dbReference type="Proteomes" id="UP000317171"/>
    </source>
</evidence>
<keyword evidence="3" id="KW-1185">Reference proteome</keyword>
<reference evidence="2 3" key="1">
    <citation type="submission" date="2019-02" db="EMBL/GenBank/DDBJ databases">
        <title>Deep-cultivation of Planctomycetes and their phenomic and genomic characterization uncovers novel biology.</title>
        <authorList>
            <person name="Wiegand S."/>
            <person name="Jogler M."/>
            <person name="Boedeker C."/>
            <person name="Pinto D."/>
            <person name="Vollmers J."/>
            <person name="Rivas-Marin E."/>
            <person name="Kohn T."/>
            <person name="Peeters S.H."/>
            <person name="Heuer A."/>
            <person name="Rast P."/>
            <person name="Oberbeckmann S."/>
            <person name="Bunk B."/>
            <person name="Jeske O."/>
            <person name="Meyerdierks A."/>
            <person name="Storesund J.E."/>
            <person name="Kallscheuer N."/>
            <person name="Luecker S."/>
            <person name="Lage O.M."/>
            <person name="Pohl T."/>
            <person name="Merkel B.J."/>
            <person name="Hornburger P."/>
            <person name="Mueller R.-W."/>
            <person name="Bruemmer F."/>
            <person name="Labrenz M."/>
            <person name="Spormann A.M."/>
            <person name="Op den Camp H."/>
            <person name="Overmann J."/>
            <person name="Amann R."/>
            <person name="Jetten M.S.M."/>
            <person name="Mascher T."/>
            <person name="Medema M.H."/>
            <person name="Devos D.P."/>
            <person name="Kaster A.-K."/>
            <person name="Ovreas L."/>
            <person name="Rohde M."/>
            <person name="Galperin M.Y."/>
            <person name="Jogler C."/>
        </authorList>
    </citation>
    <scope>NUCLEOTIDE SEQUENCE [LARGE SCALE GENOMIC DNA]</scope>
    <source>
        <strain evidence="2 3">Pan241w</strain>
    </source>
</reference>
<dbReference type="InterPro" id="IPR052509">
    <property type="entry name" value="Metal_resp_DNA-bind_regulator"/>
</dbReference>
<dbReference type="Gene3D" id="1.10.10.10">
    <property type="entry name" value="Winged helix-like DNA-binding domain superfamily/Winged helix DNA-binding domain"/>
    <property type="match status" value="1"/>
</dbReference>